<gene>
    <name evidence="1" type="ORF">ACFSQT_11520</name>
</gene>
<proteinExistence type="predicted"/>
<dbReference type="EMBL" id="JBHUGY010000019">
    <property type="protein sequence ID" value="MFD2053697.1"/>
    <property type="molecule type" value="Genomic_DNA"/>
</dbReference>
<evidence type="ECO:0000313" key="2">
    <source>
        <dbReference type="Proteomes" id="UP001597349"/>
    </source>
</evidence>
<dbReference type="Proteomes" id="UP001597349">
    <property type="component" value="Unassembled WGS sequence"/>
</dbReference>
<name>A0ABW4WE65_9HYPH</name>
<comment type="caution">
    <text evidence="1">The sequence shown here is derived from an EMBL/GenBank/DDBJ whole genome shotgun (WGS) entry which is preliminary data.</text>
</comment>
<keyword evidence="2" id="KW-1185">Reference proteome</keyword>
<sequence length="86" mass="9731">MYTYEEEFYVPSISLEDVDFNALELMVFRTLMVRAIAPVDDRYQLLGGDVASHQGILVLDAPTGRMLISTFFQCLDDAIPDTLESH</sequence>
<organism evidence="1 2">
    <name type="scientific">Mesorhizobium calcicola</name>
    <dbReference type="NCBI Taxonomy" id="1300310"/>
    <lineage>
        <taxon>Bacteria</taxon>
        <taxon>Pseudomonadati</taxon>
        <taxon>Pseudomonadota</taxon>
        <taxon>Alphaproteobacteria</taxon>
        <taxon>Hyphomicrobiales</taxon>
        <taxon>Phyllobacteriaceae</taxon>
        <taxon>Mesorhizobium</taxon>
    </lineage>
</organism>
<dbReference type="RefSeq" id="WP_379018598.1">
    <property type="nucleotide sequence ID" value="NZ_JBHUGY010000019.1"/>
</dbReference>
<accession>A0ABW4WE65</accession>
<reference evidence="2" key="1">
    <citation type="journal article" date="2019" name="Int. J. Syst. Evol. Microbiol.">
        <title>The Global Catalogue of Microorganisms (GCM) 10K type strain sequencing project: providing services to taxonomists for standard genome sequencing and annotation.</title>
        <authorList>
            <consortium name="The Broad Institute Genomics Platform"/>
            <consortium name="The Broad Institute Genome Sequencing Center for Infectious Disease"/>
            <person name="Wu L."/>
            <person name="Ma J."/>
        </authorList>
    </citation>
    <scope>NUCLEOTIDE SEQUENCE [LARGE SCALE GENOMIC DNA]</scope>
    <source>
        <strain evidence="2">CGMCC 1.16226</strain>
    </source>
</reference>
<protein>
    <submittedName>
        <fullName evidence="1">Uncharacterized protein</fullName>
    </submittedName>
</protein>
<evidence type="ECO:0000313" key="1">
    <source>
        <dbReference type="EMBL" id="MFD2053697.1"/>
    </source>
</evidence>